<dbReference type="PANTHER" id="PTHR37784:SF4">
    <property type="entry name" value="TRANSCRIPTION FACTOR-LIKE PROTEIN EUC1"/>
    <property type="match status" value="1"/>
</dbReference>
<evidence type="ECO:0000313" key="4">
    <source>
        <dbReference type="Proteomes" id="UP000243515"/>
    </source>
</evidence>
<protein>
    <recommendedName>
        <fullName evidence="2">Transcription activator GCR1-like domain-containing protein</fullName>
    </recommendedName>
</protein>
<reference evidence="3 4" key="1">
    <citation type="journal article" date="2015" name="Environ. Microbiol.">
        <title>Metagenome sequence of Elaphomyces granulatus from sporocarp tissue reveals Ascomycota ectomycorrhizal fingerprints of genome expansion and a Proteobacteria-rich microbiome.</title>
        <authorList>
            <person name="Quandt C.A."/>
            <person name="Kohler A."/>
            <person name="Hesse C.N."/>
            <person name="Sharpton T.J."/>
            <person name="Martin F."/>
            <person name="Spatafora J.W."/>
        </authorList>
    </citation>
    <scope>NUCLEOTIDE SEQUENCE [LARGE SCALE GENOMIC DNA]</scope>
    <source>
        <strain evidence="3 4">OSC145934</strain>
    </source>
</reference>
<name>A0A232M137_9EURO</name>
<organism evidence="3 4">
    <name type="scientific">Elaphomyces granulatus</name>
    <dbReference type="NCBI Taxonomy" id="519963"/>
    <lineage>
        <taxon>Eukaryota</taxon>
        <taxon>Fungi</taxon>
        <taxon>Dikarya</taxon>
        <taxon>Ascomycota</taxon>
        <taxon>Pezizomycotina</taxon>
        <taxon>Eurotiomycetes</taxon>
        <taxon>Eurotiomycetidae</taxon>
        <taxon>Eurotiales</taxon>
        <taxon>Elaphomycetaceae</taxon>
        <taxon>Elaphomyces</taxon>
    </lineage>
</organism>
<accession>A0A232M137</accession>
<evidence type="ECO:0000313" key="3">
    <source>
        <dbReference type="EMBL" id="OXV10093.1"/>
    </source>
</evidence>
<evidence type="ECO:0000256" key="1">
    <source>
        <dbReference type="SAM" id="MobiDB-lite"/>
    </source>
</evidence>
<dbReference type="Pfam" id="PF12550">
    <property type="entry name" value="GCR1_C"/>
    <property type="match status" value="1"/>
</dbReference>
<dbReference type="InterPro" id="IPR022210">
    <property type="entry name" value="TF_GCR1-like"/>
</dbReference>
<gene>
    <name evidence="3" type="ORF">Egran_02144</name>
</gene>
<dbReference type="GO" id="GO:0000978">
    <property type="term" value="F:RNA polymerase II cis-regulatory region sequence-specific DNA binding"/>
    <property type="evidence" value="ECO:0007669"/>
    <property type="project" value="TreeGrafter"/>
</dbReference>
<feature type="compositionally biased region" description="Polar residues" evidence="1">
    <location>
        <begin position="88"/>
        <end position="102"/>
    </location>
</feature>
<dbReference type="GO" id="GO:0060963">
    <property type="term" value="P:positive regulation of ribosomal protein gene transcription by RNA polymerase II"/>
    <property type="evidence" value="ECO:0007669"/>
    <property type="project" value="TreeGrafter"/>
</dbReference>
<evidence type="ECO:0000259" key="2">
    <source>
        <dbReference type="Pfam" id="PF12550"/>
    </source>
</evidence>
<dbReference type="PANTHER" id="PTHR37784">
    <property type="entry name" value="PROTEIN MSN1"/>
    <property type="match status" value="1"/>
</dbReference>
<dbReference type="OrthoDB" id="428577at2759"/>
<dbReference type="GO" id="GO:0000981">
    <property type="term" value="F:DNA-binding transcription factor activity, RNA polymerase II-specific"/>
    <property type="evidence" value="ECO:0007669"/>
    <property type="project" value="TreeGrafter"/>
</dbReference>
<dbReference type="InterPro" id="IPR052146">
    <property type="entry name" value="HOT1"/>
</dbReference>
<dbReference type="EMBL" id="NPHW01003137">
    <property type="protein sequence ID" value="OXV10093.1"/>
    <property type="molecule type" value="Genomic_DNA"/>
</dbReference>
<keyword evidence="4" id="KW-1185">Reference proteome</keyword>
<proteinExistence type="predicted"/>
<comment type="caution">
    <text evidence="3">The sequence shown here is derived from an EMBL/GenBank/DDBJ whole genome shotgun (WGS) entry which is preliminary data.</text>
</comment>
<sequence>MHSRRSRALLEGSYFLPRDTVEPSEELKSMALHELVSRLSNARVEIPAARDQLALPASIFHEETSCCNCSYEYPVSTLRGSCDEFQASPPNSTANQSGSENGPQYKLDRSVKTVIEPWDEWHHGRGGKPPVAELNDRLGAQWRLADKTFYSRRLQLIQAIYEEAKRTG</sequence>
<feature type="region of interest" description="Disordered" evidence="1">
    <location>
        <begin position="87"/>
        <end position="106"/>
    </location>
</feature>
<dbReference type="Proteomes" id="UP000243515">
    <property type="component" value="Unassembled WGS sequence"/>
</dbReference>
<feature type="domain" description="Transcription activator GCR1-like" evidence="2">
    <location>
        <begin position="105"/>
        <end position="166"/>
    </location>
</feature>
<dbReference type="AlphaFoldDB" id="A0A232M137"/>